<name>A0A183HHZ3_9BILA</name>
<dbReference type="EMBL" id="UZAJ01007182">
    <property type="protein sequence ID" value="VDO49335.1"/>
    <property type="molecule type" value="Genomic_DNA"/>
</dbReference>
<organism evidence="4">
    <name type="scientific">Onchocerca flexuosa</name>
    <dbReference type="NCBI Taxonomy" id="387005"/>
    <lineage>
        <taxon>Eukaryota</taxon>
        <taxon>Metazoa</taxon>
        <taxon>Ecdysozoa</taxon>
        <taxon>Nematoda</taxon>
        <taxon>Chromadorea</taxon>
        <taxon>Rhabditida</taxon>
        <taxon>Spirurina</taxon>
        <taxon>Spiruromorpha</taxon>
        <taxon>Filarioidea</taxon>
        <taxon>Onchocercidae</taxon>
        <taxon>Onchocerca</taxon>
    </lineage>
</organism>
<evidence type="ECO:0000259" key="1">
    <source>
        <dbReference type="Pfam" id="PF18552"/>
    </source>
</evidence>
<evidence type="ECO:0000313" key="2">
    <source>
        <dbReference type="EMBL" id="VDO49335.1"/>
    </source>
</evidence>
<accession>A0A183HHZ3</accession>
<gene>
    <name evidence="2" type="ORF">OFLC_LOCUS7105</name>
</gene>
<sequence length="193" mass="22028">MEKWNPQVLNDHLANFSYIGEYSPCDSDWTIYRKFASEIINPIKYPHFHRWLNHLKFLERTTLDLSLFFCALNSLSDTSEASLLNGVYETRMPPSGIEDAGDASLSQNLLHHLEKYHHFDTFEYAASTGEDHQKVVGAVKSLEALEKLVETEERVSKTLELTVEGNEMVANGSHEAKVFSFIGRNGIDQMELM</sequence>
<dbReference type="WBParaSite" id="OFLC_0000710401-mRNA-1">
    <property type="protein sequence ID" value="OFLC_0000710401-mRNA-1"/>
    <property type="gene ID" value="OFLC_0000710401"/>
</dbReference>
<evidence type="ECO:0000313" key="3">
    <source>
        <dbReference type="Proteomes" id="UP000267606"/>
    </source>
</evidence>
<protein>
    <submittedName>
        <fullName evidence="4">PheRS_DBD1 domain-containing protein</fullName>
    </submittedName>
</protein>
<dbReference type="InterPro" id="IPR040724">
    <property type="entry name" value="PheRS_DBD1"/>
</dbReference>
<proteinExistence type="predicted"/>
<keyword evidence="3" id="KW-1185">Reference proteome</keyword>
<dbReference type="Pfam" id="PF18552">
    <property type="entry name" value="PheRS_DBD1"/>
    <property type="match status" value="1"/>
</dbReference>
<reference evidence="4" key="1">
    <citation type="submission" date="2016-06" db="UniProtKB">
        <authorList>
            <consortium name="WormBaseParasite"/>
        </authorList>
    </citation>
    <scope>IDENTIFICATION</scope>
</reference>
<dbReference type="Proteomes" id="UP000267606">
    <property type="component" value="Unassembled WGS sequence"/>
</dbReference>
<feature type="domain" description="PheRS DNA binding" evidence="1">
    <location>
        <begin position="102"/>
        <end position="159"/>
    </location>
</feature>
<reference evidence="2 3" key="2">
    <citation type="submission" date="2018-11" db="EMBL/GenBank/DDBJ databases">
        <authorList>
            <consortium name="Pathogen Informatics"/>
        </authorList>
    </citation>
    <scope>NUCLEOTIDE SEQUENCE [LARGE SCALE GENOMIC DNA]</scope>
</reference>
<dbReference type="AlphaFoldDB" id="A0A183HHZ3"/>
<dbReference type="Gene3D" id="3.30.1370.240">
    <property type="match status" value="1"/>
</dbReference>
<evidence type="ECO:0000313" key="4">
    <source>
        <dbReference type="WBParaSite" id="OFLC_0000710401-mRNA-1"/>
    </source>
</evidence>
<dbReference type="STRING" id="387005.A0A183HHZ3"/>